<protein>
    <recommendedName>
        <fullName evidence="2">DUF4357 domain-containing protein</fullName>
    </recommendedName>
</protein>
<dbReference type="Proteomes" id="UP000184066">
    <property type="component" value="Unassembled WGS sequence"/>
</dbReference>
<dbReference type="EMBL" id="FRDL01000002">
    <property type="protein sequence ID" value="SHN57618.1"/>
    <property type="molecule type" value="Genomic_DNA"/>
</dbReference>
<name>A0A1M7SGM1_9RHOB</name>
<evidence type="ECO:0000259" key="2">
    <source>
        <dbReference type="Pfam" id="PF14267"/>
    </source>
</evidence>
<proteinExistence type="predicted"/>
<keyword evidence="4" id="KW-1185">Reference proteome</keyword>
<evidence type="ECO:0000313" key="3">
    <source>
        <dbReference type="EMBL" id="SHN57618.1"/>
    </source>
</evidence>
<dbReference type="STRING" id="1189325.SAMN04488119_103126"/>
<feature type="region of interest" description="Disordered" evidence="1">
    <location>
        <begin position="1"/>
        <end position="24"/>
    </location>
</feature>
<dbReference type="InterPro" id="IPR025579">
    <property type="entry name" value="DUF4357"/>
</dbReference>
<reference evidence="3 4" key="1">
    <citation type="submission" date="2016-12" db="EMBL/GenBank/DDBJ databases">
        <authorList>
            <person name="Song W.-J."/>
            <person name="Kurnit D.M."/>
        </authorList>
    </citation>
    <scope>NUCLEOTIDE SEQUENCE [LARGE SCALE GENOMIC DNA]</scope>
    <source>
        <strain evidence="3 4">CGMCC 1.10808</strain>
    </source>
</reference>
<dbReference type="Pfam" id="PF14267">
    <property type="entry name" value="DUF4357"/>
    <property type="match status" value="1"/>
</dbReference>
<evidence type="ECO:0000313" key="4">
    <source>
        <dbReference type="Proteomes" id="UP000184066"/>
    </source>
</evidence>
<gene>
    <name evidence="3" type="ORF">SAMN05216200_102383</name>
</gene>
<organism evidence="3 4">
    <name type="scientific">Oceanicella actignis</name>
    <dbReference type="NCBI Taxonomy" id="1189325"/>
    <lineage>
        <taxon>Bacteria</taxon>
        <taxon>Pseudomonadati</taxon>
        <taxon>Pseudomonadota</taxon>
        <taxon>Alphaproteobacteria</taxon>
        <taxon>Rhodobacterales</taxon>
        <taxon>Paracoccaceae</taxon>
        <taxon>Oceanicella</taxon>
    </lineage>
</organism>
<accession>A0A1M7SGM1</accession>
<feature type="domain" description="DUF4357" evidence="2">
    <location>
        <begin position="65"/>
        <end position="121"/>
    </location>
</feature>
<dbReference type="AlphaFoldDB" id="A0A1M7SGM1"/>
<sequence>MSARRPARGAAMTGARGLDPRRPRKGLRAEAVMTDDAFVVRAGSTAAPTPRGGGRSGAAGYAALRAQLAAEGVLAPDRDGRALRFAQDFAFSSPSAAASVIHGHKANGRIAWRLKGSGATLRQHEEAQTEGRA</sequence>
<evidence type="ECO:0000256" key="1">
    <source>
        <dbReference type="SAM" id="MobiDB-lite"/>
    </source>
</evidence>